<dbReference type="PROSITE" id="PS51820">
    <property type="entry name" value="PA14"/>
    <property type="match status" value="1"/>
</dbReference>
<dbReference type="InterPro" id="IPR037524">
    <property type="entry name" value="PA14/GLEYA"/>
</dbReference>
<reference evidence="3 4" key="1">
    <citation type="journal article" date="2018" name="Antonie Van Leeuwenhoek">
        <title>Larkinella terrae sp. nov., isolated from soil on Jeju Island, South Korea.</title>
        <authorList>
            <person name="Ten L.N."/>
            <person name="Jeon J."/>
            <person name="Park S.J."/>
            <person name="Park S."/>
            <person name="Lee S.Y."/>
            <person name="Kim M.K."/>
            <person name="Jung H.Y."/>
        </authorList>
    </citation>
    <scope>NUCLEOTIDE SEQUENCE [LARGE SCALE GENOMIC DNA]</scope>
    <source>
        <strain evidence="3 4">KCTC 52001</strain>
    </source>
</reference>
<proteinExistence type="predicted"/>
<dbReference type="OrthoDB" id="9781691at2"/>
<evidence type="ECO:0000313" key="4">
    <source>
        <dbReference type="Proteomes" id="UP000441754"/>
    </source>
</evidence>
<gene>
    <name evidence="3" type="ORF">GJJ30_26090</name>
</gene>
<dbReference type="Pfam" id="PF18413">
    <property type="entry name" value="Neuraminidase"/>
    <property type="match status" value="1"/>
</dbReference>
<keyword evidence="4" id="KW-1185">Reference proteome</keyword>
<dbReference type="Proteomes" id="UP000441754">
    <property type="component" value="Unassembled WGS sequence"/>
</dbReference>
<dbReference type="SUPFAM" id="SSF47090">
    <property type="entry name" value="PGBD-like"/>
    <property type="match status" value="2"/>
</dbReference>
<dbReference type="InterPro" id="IPR036366">
    <property type="entry name" value="PGBDSf"/>
</dbReference>
<evidence type="ECO:0000256" key="1">
    <source>
        <dbReference type="ARBA" id="ARBA00023026"/>
    </source>
</evidence>
<dbReference type="Gene3D" id="3.90.182.10">
    <property type="entry name" value="Toxin - Anthrax Protective Antigen,domain 1"/>
    <property type="match status" value="1"/>
</dbReference>
<dbReference type="Gene3D" id="1.10.101.10">
    <property type="entry name" value="PGBD-like superfamily/PGBD"/>
    <property type="match status" value="2"/>
</dbReference>
<dbReference type="SUPFAM" id="SSF56988">
    <property type="entry name" value="Anthrax protective antigen"/>
    <property type="match status" value="1"/>
</dbReference>
<dbReference type="Pfam" id="PF20220">
    <property type="entry name" value="ABC_toxin_N"/>
    <property type="match status" value="1"/>
</dbReference>
<dbReference type="Pfam" id="PF01471">
    <property type="entry name" value="PG_binding_1"/>
    <property type="match status" value="1"/>
</dbReference>
<sequence length="2523" mass="280695">MNKIVFPLEPGSRSASVSFLQDALLLFLDRGFILPDDAGARRELAAGITEERQSQTYGDATAKAVSLFQRQNQFERSGRIDEQTALAINNLLRQLGMLDEGNGSLLEVVRTLELQGQTLSAISLDTHHLETIDSKIGKLGPVTPVSLHMRGEPVKALHDQLTSLGLSLPQNETADAVFGVGTRDLLLQVQAKYNLSRTGILDEATRNALDIAVGNANRPGRIEGRILMENGLPAANVKLRFVNKGFADQEEGLGAAETDALGFYSFEYPVTGVAVNAEVRALDGNGSEVRLSTPKVKIDRTAVINLVAPAAIQTQATEFKLLGNDLAKVVGDDLGKLALARENDDRPDVSLLHQSSDWDARLIVAAAQSAKANAVSGIAHDALYGVIRAGLPDDPEALAQVSPAAFETALTRANEVGVIALDADQLTAAKTGFETFALNTRRQTVVPGALSSVGDLLDKARIGDDLKPAFEKLVLMHEGDDASLWSAARAQGIPEGDISSLQVQGKLAYLTLNNAPLTESLQAEIPSPEQLETLVEKDLYRKEEWVNRLNALATDEGVVNPDKLAKLIPSAYAQPVLTDRLDAYSEQLAKQVRQSFPTQVVSRMLQNDELKMGGQHAELKEPVQNFLKTAVGKGFQLGRTPVDQFLKQNGETVFEGVSEADKLKAEQGAKLLTRAYQMTPNDEAMTTLLDLGFTSARQVVAIARNEFVERYWERFGSRKTTETVYDKSVQISSVSFNIYTLAKKVETTPPLLAISGSADRHQQSKENLKAVLKEYPTMESLFGTLDFCECEQCRSVLSPAAYLVDLLRFIDPSNADWEHTLADWKEKHNKKAYDGPDYKFLKPYDALVARRPDLPHLALTCENTNTALPYIDLVNEILEYYVAHQSLDEKAAYDTGDATSAELMAEPHNLIPQAYDTLKTARYPLNLPFDLWLETVRRFCDYFETPFWQLLDVFRPSNELFAPAVDPKAYYRSQIFAEYLHLSADEYAIFTAPDLTDWQKLYGYEAGEEALALAELKSAKTLSRKLGLSYKELTELIKTSFINPKLDELVTLRKLKLEVNEVFRYKKKVGYKPLTDEEVDELKSRLAQLTEAFKPDFDAEQWLTDAWDQNRFDRILVLRDPDASGSSFEETTVCYVDAVEADLAPIEFVKINLFVRLWKRLGWTIEETDRALTAFLPENGALTDTTLGKAMQTALVYLAHLEELNGLVSLGKNSRIKLLTLWRNLPTQGKNSLYAQTFLTRTILKEDAVFDDPLGQYLSKPGVPLRDHLPALQAALTLTANEISRILADGNTGDESGVDKATLTLANVSLLYRYGLLAKGLKLTISELIGLKTLSGLDPFRPLIPTELTDVKDDFPLQHTLPFVRVAQQLKTSNFTISDLEYLFRHRFDALGPYQVSESDQLAWIRPLATDLAGVETDYAVPTDADSVTDDALRQKMALVFAPDVVERFMVFWQNTFPYSATQEGVLPKNRLSAAIYGKNGVSVSYDEARQVQQVVHVGVLTETGMAALLAQIPEPAPEQVEAVAARQLFSALLQEIKDKSDQLFGAFFDNYFDGFLKFGDFAGAATAGKRLQLLGKILPFLRNRLIRQTVLRAMAAQTGGDPTLIETLLTNSGFLSIPEAADEPLLTHLGALGKRGLTAELFESADLSGVPKSKTRVSKVEIKDADNLNSARWRGFLEVPQSGAYRFYALLGKKDATVSLRFDGIPKPVLDATASKEKDEWSGFVELSAGTVYAFTWVAGNLQNGSFSLRVKGETTPKTELDSSPLLWLPQTEISRATDAYTLLAKALRLTQGLGLSERDVRHILANPADFGQVNWRLLPTKTVDINQEDAVKSVISLFTSWLQLLGYSAFRRDVGGDELITLFENARLKTETVEELHNRIASLTRRTPELVHEVANELQLTEFEKLADEAQMERLWQALQIVEKFGVSMKALKTWLTVRPDAAVAANVRNAVKARFEPETWQRIAKAIFDPLRQAKRDALVAYIRQLNKELVSVDKLFEYFLIDPGTEPVVQTSRLRLAISSLQTFIQRCFLNLEPRVHPSVLNARHWAWMKRYRVWEANRKIFLYPENWLEPEWRDDKTHLYKELEGSLLQGDVTNQLAEDALYVYLKKLDQLARLEIVTMYTEEQPFGPPTLHVIGRTYATPRQYFYRRYAYQMWTAWEPVNTEIEGDHIVAVMWRERLHLFWLTYIEKMQESAGGAKTDAKGSLGGMALNDLVAATVATAQSAGTRCLDFQLNWSEYFQGEWTVRESGGFGNLVYYTPPFNPSQLFVTVSTFPDADGGTDGRIQLVLHGINSYPPTFNVVSKNSRPQKSETMAAPPRSVYSNQSRFFNTFKGTGPLSVTFVQQVVTTDGNRVASQPAPQTILSKTGGPYVVLPGSNQMKLPNAEFAPLISPVFYADDLYTFFVEPSLTETTVDKWEGYTITRPSQKSKWADYVLNPPALSPTIPPKYQQEALRLPDASPHFDVVDSGALHQLKPNVDALTQPDVAVKFGDALIGRSGAIRDLSAAQLIRNSGINNLNL</sequence>
<dbReference type="Pfam" id="PF03538">
    <property type="entry name" value="VRP1"/>
    <property type="match status" value="1"/>
</dbReference>
<name>A0A7K0ETC1_9BACT</name>
<dbReference type="InterPro" id="IPR002477">
    <property type="entry name" value="Peptidoglycan-bd-like"/>
</dbReference>
<organism evidence="3 4">
    <name type="scientific">Larkinella terrae</name>
    <dbReference type="NCBI Taxonomy" id="2025311"/>
    <lineage>
        <taxon>Bacteria</taxon>
        <taxon>Pseudomonadati</taxon>
        <taxon>Bacteroidota</taxon>
        <taxon>Cytophagia</taxon>
        <taxon>Cytophagales</taxon>
        <taxon>Spirosomataceae</taxon>
        <taxon>Larkinella</taxon>
    </lineage>
</organism>
<keyword evidence="1" id="KW-0843">Virulence</keyword>
<protein>
    <recommendedName>
        <fullName evidence="2">PA14 domain-containing protein</fullName>
    </recommendedName>
</protein>
<dbReference type="InterPro" id="IPR036365">
    <property type="entry name" value="PGBD-like_sf"/>
</dbReference>
<dbReference type="EMBL" id="WJXZ01000014">
    <property type="protein sequence ID" value="MRS64796.1"/>
    <property type="molecule type" value="Genomic_DNA"/>
</dbReference>
<dbReference type="InterPro" id="IPR018003">
    <property type="entry name" value="Insecticidal_toxin/plasmid_vir"/>
</dbReference>
<dbReference type="InterPro" id="IPR041079">
    <property type="entry name" value="Neuraminidase-like"/>
</dbReference>
<evidence type="ECO:0000313" key="3">
    <source>
        <dbReference type="EMBL" id="MRS64796.1"/>
    </source>
</evidence>
<accession>A0A7K0ETC1</accession>
<feature type="domain" description="PA14" evidence="2">
    <location>
        <begin position="1633"/>
        <end position="1766"/>
    </location>
</feature>
<comment type="caution">
    <text evidence="3">The sequence shown here is derived from an EMBL/GenBank/DDBJ whole genome shotgun (WGS) entry which is preliminary data.</text>
</comment>
<evidence type="ECO:0000259" key="2">
    <source>
        <dbReference type="PROSITE" id="PS51820"/>
    </source>
</evidence>
<dbReference type="RefSeq" id="WP_154178104.1">
    <property type="nucleotide sequence ID" value="NZ_WJXZ01000014.1"/>
</dbReference>
<dbReference type="InterPro" id="IPR046839">
    <property type="entry name" value="ABC_toxin_N"/>
</dbReference>